<gene>
    <name evidence="2" type="ORF">JYK14_27835</name>
</gene>
<reference evidence="2 3" key="1">
    <citation type="submission" date="2021-12" db="EMBL/GenBank/DDBJ databases">
        <title>Siccirubricoccus leaddurans sp. nov., a high concentration Zn2+ tolerance bacterium.</title>
        <authorList>
            <person name="Cao Y."/>
        </authorList>
    </citation>
    <scope>NUCLEOTIDE SEQUENCE [LARGE SCALE GENOMIC DNA]</scope>
    <source>
        <strain evidence="2 3">KC 17139</strain>
    </source>
</reference>
<feature type="compositionally biased region" description="Pro residues" evidence="1">
    <location>
        <begin position="240"/>
        <end position="260"/>
    </location>
</feature>
<evidence type="ECO:0000256" key="1">
    <source>
        <dbReference type="SAM" id="MobiDB-lite"/>
    </source>
</evidence>
<feature type="region of interest" description="Disordered" evidence="1">
    <location>
        <begin position="232"/>
        <end position="265"/>
    </location>
</feature>
<feature type="non-terminal residue" evidence="2">
    <location>
        <position position="288"/>
    </location>
</feature>
<accession>A0ABT1DDG3</accession>
<dbReference type="Proteomes" id="UP001523392">
    <property type="component" value="Unassembled WGS sequence"/>
</dbReference>
<evidence type="ECO:0000313" key="3">
    <source>
        <dbReference type="Proteomes" id="UP001523392"/>
    </source>
</evidence>
<keyword evidence="3" id="KW-1185">Reference proteome</keyword>
<dbReference type="EMBL" id="JAFIRR010000256">
    <property type="protein sequence ID" value="MCO6419944.1"/>
    <property type="molecule type" value="Genomic_DNA"/>
</dbReference>
<evidence type="ECO:0000313" key="2">
    <source>
        <dbReference type="EMBL" id="MCO6419944.1"/>
    </source>
</evidence>
<comment type="caution">
    <text evidence="2">The sequence shown here is derived from an EMBL/GenBank/DDBJ whole genome shotgun (WGS) entry which is preliminary data.</text>
</comment>
<name>A0ABT1DDG3_9PROT</name>
<organism evidence="2 3">
    <name type="scientific">Siccirubricoccus soli</name>
    <dbReference type="NCBI Taxonomy" id="2899147"/>
    <lineage>
        <taxon>Bacteria</taxon>
        <taxon>Pseudomonadati</taxon>
        <taxon>Pseudomonadota</taxon>
        <taxon>Alphaproteobacteria</taxon>
        <taxon>Acetobacterales</taxon>
        <taxon>Roseomonadaceae</taxon>
        <taxon>Siccirubricoccus</taxon>
    </lineage>
</organism>
<proteinExistence type="predicted"/>
<sequence length="288" mass="30352">MNDAVADAETRSPAATARSLAAGIERVELGDGFLLLAGWAAAPPPLRLSLGDGPSLPLNGLFPRPDLAEEDGPEPLGFATDLRLPPDGLEGLGLSLSNAQGLLLGARLEELPRVAFQPRGHLDHVSPERLAGWVFNPALWHGGAEAARVELVIDGEHRLRLPLNCQRPDLPFCAAQTGRMLGFEIGIAELASLMARARLRRDLLGGAHDYVLLTGDAVVGSIRRGQGRVVLRSQRRAAAPEPPPEPPVAAAPPPPEPAPSAEPQGYVDFCGPVPALGGWMFGGWARLG</sequence>
<protein>
    <submittedName>
        <fullName evidence="2">Uncharacterized protein</fullName>
    </submittedName>
</protein>
<dbReference type="RefSeq" id="WP_252956617.1">
    <property type="nucleotide sequence ID" value="NZ_JAFIRR010000256.1"/>
</dbReference>